<evidence type="ECO:0000256" key="6">
    <source>
        <dbReference type="ARBA" id="ARBA00022692"/>
    </source>
</evidence>
<keyword evidence="4 11" id="KW-0328">Glycosyltransferase</keyword>
<dbReference type="Proteomes" id="UP000612746">
    <property type="component" value="Unassembled WGS sequence"/>
</dbReference>
<dbReference type="InterPro" id="IPR005599">
    <property type="entry name" value="GPI_mannosylTrfase"/>
</dbReference>
<gene>
    <name evidence="12" type="ORF">INT44_007290</name>
</gene>
<dbReference type="GO" id="GO:0005789">
    <property type="term" value="C:endoplasmic reticulum membrane"/>
    <property type="evidence" value="ECO:0007669"/>
    <property type="project" value="UniProtKB-SubCell"/>
</dbReference>
<reference evidence="12" key="1">
    <citation type="submission" date="2020-12" db="EMBL/GenBank/DDBJ databases">
        <title>Metabolic potential, ecology and presence of endohyphal bacteria is reflected in genomic diversity of Mucoromycotina.</title>
        <authorList>
            <person name="Muszewska A."/>
            <person name="Okrasinska A."/>
            <person name="Steczkiewicz K."/>
            <person name="Drgas O."/>
            <person name="Orlowska M."/>
            <person name="Perlinska-Lenart U."/>
            <person name="Aleksandrzak-Piekarczyk T."/>
            <person name="Szatraj K."/>
            <person name="Zielenkiewicz U."/>
            <person name="Pilsyk S."/>
            <person name="Malc E."/>
            <person name="Mieczkowski P."/>
            <person name="Kruszewska J.S."/>
            <person name="Biernat P."/>
            <person name="Pawlowska J."/>
        </authorList>
    </citation>
    <scope>NUCLEOTIDE SEQUENCE</scope>
    <source>
        <strain evidence="12">WA0000051536</strain>
    </source>
</reference>
<accession>A0A8H7PNZ1</accession>
<feature type="transmembrane region" description="Helical" evidence="11">
    <location>
        <begin position="102"/>
        <end position="118"/>
    </location>
</feature>
<keyword evidence="8 11" id="KW-1133">Transmembrane helix</keyword>
<sequence>MTLRSQRSIYVALVALRLIFSLLPSYIQPDEYFQSPEITAGWAFDLEIFTPWEFDPTLPARSILPPLLTTGIPFYIYKLVLRYSGLDQDFVSGRHLYILERLSFFFMSFVLDICILKLCRLCKISAMRSLIVLSSSYVMLTYQCHSFSNSIEALVLATSITLLFVSYPLDDKAAPSNLASFALGISLAFGLFTRITFASFGIFIGIAYLYMAWQRSSRFQAFLFSLFPFTLGMTLTIATFTVVDSLYFGSLKIVLNGSQDIKFDLLKAIIHPTLWSNVSIKGKLTSTIFNNVMYNVDKDNLELHGLHPFYLHAVVNVPLLFGPVGLWAYYKLFTIRRLPAKADRVDMVMVASMSTGLLCLSAFPHQEPRFLSPMLLPAIFLFTRHTQRISRNFWIVWTLFNLVLAIVFGLIHQGGVVPAVIHVGEQSKYIDGCDLNFGAYAICQSDSENTTNFTTLSDGNISLVTNLVFYKTFMPPRHLIAYPHHWRDTGNIVINVIDLAGGPIDKVNSVLGSQTYVPTAWVPEDTSKSVFVYKPSSYAFERTLLIMPGTAKPPVDSNRLHRVAQFWPHVNFDDLDKVIEAPSLETLSLSVYLLVSPRIENM</sequence>
<comment type="similarity">
    <text evidence="10">Belongs to the glycosyltransferase 22 family. PIGZ subfamily.</text>
</comment>
<dbReference type="EC" id="2.4.1.-" evidence="11"/>
<dbReference type="OrthoDB" id="10066429at2759"/>
<evidence type="ECO:0000256" key="3">
    <source>
        <dbReference type="ARBA" id="ARBA00022502"/>
    </source>
</evidence>
<dbReference type="GO" id="GO:0000026">
    <property type="term" value="F:alpha-1,2-mannosyltransferase activity"/>
    <property type="evidence" value="ECO:0007669"/>
    <property type="project" value="TreeGrafter"/>
</dbReference>
<protein>
    <recommendedName>
        <fullName evidence="11">Mannosyltransferase</fullName>
        <ecNumber evidence="11">2.4.1.-</ecNumber>
    </recommendedName>
</protein>
<evidence type="ECO:0000256" key="9">
    <source>
        <dbReference type="ARBA" id="ARBA00023136"/>
    </source>
</evidence>
<feature type="transmembrane region" description="Helical" evidence="11">
    <location>
        <begin position="9"/>
        <end position="27"/>
    </location>
</feature>
<evidence type="ECO:0000256" key="2">
    <source>
        <dbReference type="ARBA" id="ARBA00004687"/>
    </source>
</evidence>
<evidence type="ECO:0000256" key="10">
    <source>
        <dbReference type="ARBA" id="ARBA00038466"/>
    </source>
</evidence>
<evidence type="ECO:0000256" key="11">
    <source>
        <dbReference type="RuleBase" id="RU363075"/>
    </source>
</evidence>
<comment type="pathway">
    <text evidence="2">Glycolipid biosynthesis; glycosylphosphatidylinositol-anchor biosynthesis.</text>
</comment>
<dbReference type="AlphaFoldDB" id="A0A8H7PNZ1"/>
<feature type="transmembrane region" description="Helical" evidence="11">
    <location>
        <begin position="309"/>
        <end position="333"/>
    </location>
</feature>
<evidence type="ECO:0000256" key="1">
    <source>
        <dbReference type="ARBA" id="ARBA00004477"/>
    </source>
</evidence>
<name>A0A8H7PNZ1_9FUNG</name>
<keyword evidence="9 11" id="KW-0472">Membrane</keyword>
<evidence type="ECO:0000313" key="13">
    <source>
        <dbReference type="Proteomes" id="UP000612746"/>
    </source>
</evidence>
<dbReference type="Pfam" id="PF03901">
    <property type="entry name" value="Glyco_transf_22"/>
    <property type="match status" value="1"/>
</dbReference>
<evidence type="ECO:0000313" key="12">
    <source>
        <dbReference type="EMBL" id="KAG2176626.1"/>
    </source>
</evidence>
<dbReference type="PANTHER" id="PTHR22760:SF3">
    <property type="entry name" value="GPI MANNOSYLTRANSFERASE 4"/>
    <property type="match status" value="1"/>
</dbReference>
<keyword evidence="3" id="KW-0337">GPI-anchor biosynthesis</keyword>
<dbReference type="GO" id="GO:0006506">
    <property type="term" value="P:GPI anchor biosynthetic process"/>
    <property type="evidence" value="ECO:0007669"/>
    <property type="project" value="UniProtKB-KW"/>
</dbReference>
<feature type="transmembrane region" description="Helical" evidence="11">
    <location>
        <begin position="222"/>
        <end position="243"/>
    </location>
</feature>
<proteinExistence type="inferred from homology"/>
<evidence type="ECO:0000256" key="8">
    <source>
        <dbReference type="ARBA" id="ARBA00022989"/>
    </source>
</evidence>
<evidence type="ECO:0000256" key="5">
    <source>
        <dbReference type="ARBA" id="ARBA00022679"/>
    </source>
</evidence>
<dbReference type="PANTHER" id="PTHR22760">
    <property type="entry name" value="GLYCOSYLTRANSFERASE"/>
    <property type="match status" value="1"/>
</dbReference>
<keyword evidence="6 11" id="KW-0812">Transmembrane</keyword>
<keyword evidence="13" id="KW-1185">Reference proteome</keyword>
<feature type="transmembrane region" description="Helical" evidence="11">
    <location>
        <begin position="393"/>
        <end position="411"/>
    </location>
</feature>
<feature type="transmembrane region" description="Helical" evidence="11">
    <location>
        <begin position="181"/>
        <end position="210"/>
    </location>
</feature>
<evidence type="ECO:0000256" key="4">
    <source>
        <dbReference type="ARBA" id="ARBA00022676"/>
    </source>
</evidence>
<evidence type="ECO:0000256" key="7">
    <source>
        <dbReference type="ARBA" id="ARBA00022824"/>
    </source>
</evidence>
<keyword evidence="5" id="KW-0808">Transferase</keyword>
<comment type="subcellular location">
    <subcellularLocation>
        <location evidence="1 11">Endoplasmic reticulum membrane</location>
        <topology evidence="1 11">Multi-pass membrane protein</topology>
    </subcellularLocation>
</comment>
<organism evidence="12 13">
    <name type="scientific">Umbelopsis vinacea</name>
    <dbReference type="NCBI Taxonomy" id="44442"/>
    <lineage>
        <taxon>Eukaryota</taxon>
        <taxon>Fungi</taxon>
        <taxon>Fungi incertae sedis</taxon>
        <taxon>Mucoromycota</taxon>
        <taxon>Mucoromycotina</taxon>
        <taxon>Umbelopsidomycetes</taxon>
        <taxon>Umbelopsidales</taxon>
        <taxon>Umbelopsidaceae</taxon>
        <taxon>Umbelopsis</taxon>
    </lineage>
</organism>
<dbReference type="EMBL" id="JAEPRA010000013">
    <property type="protein sequence ID" value="KAG2176626.1"/>
    <property type="molecule type" value="Genomic_DNA"/>
</dbReference>
<feature type="transmembrane region" description="Helical" evidence="11">
    <location>
        <begin position="151"/>
        <end position="169"/>
    </location>
</feature>
<keyword evidence="7 11" id="KW-0256">Endoplasmic reticulum</keyword>
<comment type="caution">
    <text evidence="12">The sequence shown here is derived from an EMBL/GenBank/DDBJ whole genome shotgun (WGS) entry which is preliminary data.</text>
</comment>